<sequence length="158" mass="17218">MRGDHVRTIKSAEKEKKTALVEAMREKEEAVAEAGAQAITEYKVGPEYTADLGWALLELAQGIKGELKEKDLRVGTREYVTFAHYYSNRTGLGELESSIEGASAQTSPPHTQEVEAKTSSTVSTSEAVEAHYDAMEETSSEVEAAEEAPQPEVEPTLD</sequence>
<proteinExistence type="predicted"/>
<comment type="caution">
    <text evidence="2">The sequence shown here is derived from an EMBL/GenBank/DDBJ whole genome shotgun (WGS) entry which is preliminary data.</text>
</comment>
<protein>
    <submittedName>
        <fullName evidence="2">Uncharacterized protein</fullName>
    </submittedName>
</protein>
<name>A0A218Y068_PUNGR</name>
<feature type="compositionally biased region" description="Acidic residues" evidence="1">
    <location>
        <begin position="135"/>
        <end position="146"/>
    </location>
</feature>
<feature type="compositionally biased region" description="Low complexity" evidence="1">
    <location>
        <begin position="117"/>
        <end position="127"/>
    </location>
</feature>
<dbReference type="EMBL" id="MTKT01000553">
    <property type="protein sequence ID" value="OWM90191.1"/>
    <property type="molecule type" value="Genomic_DNA"/>
</dbReference>
<dbReference type="Proteomes" id="UP000197138">
    <property type="component" value="Unassembled WGS sequence"/>
</dbReference>
<evidence type="ECO:0000313" key="3">
    <source>
        <dbReference type="Proteomes" id="UP000197138"/>
    </source>
</evidence>
<gene>
    <name evidence="2" type="ORF">CDL15_Pgr006512</name>
</gene>
<dbReference type="AlphaFoldDB" id="A0A218Y068"/>
<reference evidence="3" key="1">
    <citation type="journal article" date="2017" name="Plant J.">
        <title>The pomegranate (Punica granatum L.) genome and the genomics of punicalagin biosynthesis.</title>
        <authorList>
            <person name="Qin G."/>
            <person name="Xu C."/>
            <person name="Ming R."/>
            <person name="Tang H."/>
            <person name="Guyot R."/>
            <person name="Kramer E.M."/>
            <person name="Hu Y."/>
            <person name="Yi X."/>
            <person name="Qi Y."/>
            <person name="Xu X."/>
            <person name="Gao Z."/>
            <person name="Pan H."/>
            <person name="Jian J."/>
            <person name="Tian Y."/>
            <person name="Yue Z."/>
            <person name="Xu Y."/>
        </authorList>
    </citation>
    <scope>NUCLEOTIDE SEQUENCE [LARGE SCALE GENOMIC DNA]</scope>
    <source>
        <strain evidence="3">cv. Dabenzi</strain>
    </source>
</reference>
<evidence type="ECO:0000256" key="1">
    <source>
        <dbReference type="SAM" id="MobiDB-lite"/>
    </source>
</evidence>
<evidence type="ECO:0000313" key="2">
    <source>
        <dbReference type="EMBL" id="OWM90191.1"/>
    </source>
</evidence>
<feature type="compositionally biased region" description="Low complexity" evidence="1">
    <location>
        <begin position="147"/>
        <end position="158"/>
    </location>
</feature>
<feature type="region of interest" description="Disordered" evidence="1">
    <location>
        <begin position="97"/>
        <end position="158"/>
    </location>
</feature>
<organism evidence="2 3">
    <name type="scientific">Punica granatum</name>
    <name type="common">Pomegranate</name>
    <dbReference type="NCBI Taxonomy" id="22663"/>
    <lineage>
        <taxon>Eukaryota</taxon>
        <taxon>Viridiplantae</taxon>
        <taxon>Streptophyta</taxon>
        <taxon>Embryophyta</taxon>
        <taxon>Tracheophyta</taxon>
        <taxon>Spermatophyta</taxon>
        <taxon>Magnoliopsida</taxon>
        <taxon>eudicotyledons</taxon>
        <taxon>Gunneridae</taxon>
        <taxon>Pentapetalae</taxon>
        <taxon>rosids</taxon>
        <taxon>malvids</taxon>
        <taxon>Myrtales</taxon>
        <taxon>Lythraceae</taxon>
        <taxon>Punica</taxon>
    </lineage>
</organism>
<accession>A0A218Y068</accession>